<evidence type="ECO:0000313" key="3">
    <source>
        <dbReference type="Proteomes" id="UP000326837"/>
    </source>
</evidence>
<dbReference type="SMART" id="SM00871">
    <property type="entry name" value="AraC_E_bind"/>
    <property type="match status" value="1"/>
</dbReference>
<feature type="domain" description="AraC effector-binding" evidence="1">
    <location>
        <begin position="3"/>
        <end position="151"/>
    </location>
</feature>
<keyword evidence="3" id="KW-1185">Reference proteome</keyword>
<proteinExistence type="predicted"/>
<evidence type="ECO:0000313" key="2">
    <source>
        <dbReference type="EMBL" id="BBO32371.1"/>
    </source>
</evidence>
<dbReference type="InterPro" id="IPR029442">
    <property type="entry name" value="GyrI-like"/>
</dbReference>
<dbReference type="InterPro" id="IPR011256">
    <property type="entry name" value="Reg_factor_effector_dom_sf"/>
</dbReference>
<sequence>MKHEVRLEASTGSSVAVVHRQATRPQLGAVVQAACGVVWNTLRAAQVAGVGRHVAIYWDDTIRLDVGAEVAEPFAGAGEVVGATLPRGMTAAATHVGPYDQLGGAHQAIQAWCSANGRPLAGPSWEIYGHWQNEWNADPTLIRTDVYYLLADSAS</sequence>
<dbReference type="EMBL" id="AP021861">
    <property type="protein sequence ID" value="BBO32371.1"/>
    <property type="molecule type" value="Genomic_DNA"/>
</dbReference>
<protein>
    <recommendedName>
        <fullName evidence="1">AraC effector-binding domain-containing protein</fullName>
    </recommendedName>
</protein>
<dbReference type="RefSeq" id="WP_152098347.1">
    <property type="nucleotide sequence ID" value="NZ_AP021861.1"/>
</dbReference>
<name>A0A5K7XBY7_9BACT</name>
<dbReference type="KEGG" id="lpav:PLANPX_1983"/>
<dbReference type="SUPFAM" id="SSF55136">
    <property type="entry name" value="Probable bacterial effector-binding domain"/>
    <property type="match status" value="1"/>
</dbReference>
<reference evidence="3" key="1">
    <citation type="submission" date="2019-10" db="EMBL/GenBank/DDBJ databases">
        <title>Lacipirellula parvula gen. nov., sp. nov., representing a lineage of planctomycetes widespread in freshwater anoxic habitats, and description of the family Lacipirellulaceae.</title>
        <authorList>
            <person name="Dedysh S.N."/>
            <person name="Kulichevskaya I.S."/>
            <person name="Beletsky A.V."/>
            <person name="Rakitin A.L."/>
            <person name="Mardanov A.V."/>
            <person name="Ivanova A.A."/>
            <person name="Saltykova V.X."/>
            <person name="Rijpstra W.I.C."/>
            <person name="Sinninghe Damste J.S."/>
            <person name="Ravin N.V."/>
        </authorList>
    </citation>
    <scope>NUCLEOTIDE SEQUENCE [LARGE SCALE GENOMIC DNA]</scope>
    <source>
        <strain evidence="3">PX69</strain>
    </source>
</reference>
<gene>
    <name evidence="2" type="ORF">PLANPX_1983</name>
</gene>
<organism evidence="2 3">
    <name type="scientific">Lacipirellula parvula</name>
    <dbReference type="NCBI Taxonomy" id="2650471"/>
    <lineage>
        <taxon>Bacteria</taxon>
        <taxon>Pseudomonadati</taxon>
        <taxon>Planctomycetota</taxon>
        <taxon>Planctomycetia</taxon>
        <taxon>Pirellulales</taxon>
        <taxon>Lacipirellulaceae</taxon>
        <taxon>Lacipirellula</taxon>
    </lineage>
</organism>
<dbReference type="Gene3D" id="3.20.80.10">
    <property type="entry name" value="Regulatory factor, effector binding domain"/>
    <property type="match status" value="1"/>
</dbReference>
<accession>A0A5K7XBY7</accession>
<dbReference type="AlphaFoldDB" id="A0A5K7XBY7"/>
<evidence type="ECO:0000259" key="1">
    <source>
        <dbReference type="SMART" id="SM00871"/>
    </source>
</evidence>
<dbReference type="Proteomes" id="UP000326837">
    <property type="component" value="Chromosome"/>
</dbReference>
<dbReference type="Pfam" id="PF06445">
    <property type="entry name" value="GyrI-like"/>
    <property type="match status" value="1"/>
</dbReference>
<dbReference type="InterPro" id="IPR010499">
    <property type="entry name" value="AraC_E-bd"/>
</dbReference>